<organism evidence="4 5">
    <name type="scientific">Quercus rubra</name>
    <name type="common">Northern red oak</name>
    <name type="synonym">Quercus borealis</name>
    <dbReference type="NCBI Taxonomy" id="3512"/>
    <lineage>
        <taxon>Eukaryota</taxon>
        <taxon>Viridiplantae</taxon>
        <taxon>Streptophyta</taxon>
        <taxon>Embryophyta</taxon>
        <taxon>Tracheophyta</taxon>
        <taxon>Spermatophyta</taxon>
        <taxon>Magnoliopsida</taxon>
        <taxon>eudicotyledons</taxon>
        <taxon>Gunneridae</taxon>
        <taxon>Pentapetalae</taxon>
        <taxon>rosids</taxon>
        <taxon>fabids</taxon>
        <taxon>Fagales</taxon>
        <taxon>Fagaceae</taxon>
        <taxon>Quercus</taxon>
    </lineage>
</organism>
<evidence type="ECO:0000313" key="5">
    <source>
        <dbReference type="Proteomes" id="UP001324115"/>
    </source>
</evidence>
<dbReference type="PANTHER" id="PTHR23422:SF9">
    <property type="entry name" value="ZN-DEPENDENT HYDROLASE"/>
    <property type="match status" value="1"/>
</dbReference>
<evidence type="ECO:0000256" key="2">
    <source>
        <dbReference type="ARBA" id="ARBA00022801"/>
    </source>
</evidence>
<dbReference type="Pfam" id="PF03571">
    <property type="entry name" value="Peptidase_M49"/>
    <property type="match status" value="1"/>
</dbReference>
<gene>
    <name evidence="4" type="ORF">RGQ29_020574</name>
</gene>
<dbReference type="Pfam" id="PF00293">
    <property type="entry name" value="NUDIX"/>
    <property type="match status" value="1"/>
</dbReference>
<dbReference type="CDD" id="cd04692">
    <property type="entry name" value="NUDIX_Hydrolase"/>
    <property type="match status" value="1"/>
</dbReference>
<accession>A0AAN7FBP3</accession>
<dbReference type="PANTHER" id="PTHR23422">
    <property type="entry name" value="DIPEPTIDYL PEPTIDASE III-RELATED"/>
    <property type="match status" value="1"/>
</dbReference>
<keyword evidence="5" id="KW-1185">Reference proteome</keyword>
<name>A0AAN7FBP3_QUERU</name>
<evidence type="ECO:0000313" key="4">
    <source>
        <dbReference type="EMBL" id="KAK4590058.1"/>
    </source>
</evidence>
<dbReference type="Proteomes" id="UP001324115">
    <property type="component" value="Unassembled WGS sequence"/>
</dbReference>
<evidence type="ECO:0000256" key="1">
    <source>
        <dbReference type="ARBA" id="ARBA00022723"/>
    </source>
</evidence>
<dbReference type="FunFam" id="3.90.79.10:FF:000056">
    <property type="entry name" value="Nudix hydrolase 3"/>
    <property type="match status" value="1"/>
</dbReference>
<dbReference type="SUPFAM" id="SSF55811">
    <property type="entry name" value="Nudix"/>
    <property type="match status" value="1"/>
</dbReference>
<comment type="caution">
    <text evidence="4">The sequence shown here is derived from an EMBL/GenBank/DDBJ whole genome shotgun (WGS) entry which is preliminary data.</text>
</comment>
<protein>
    <recommendedName>
        <fullName evidence="3">Nudix hydrolase domain-containing protein</fullName>
    </recommendedName>
</protein>
<sequence length="773" mass="87777">MAEEHLDVLTKSGHKTGISKPRGYVHRDGDYHRAVHMWIFAENTQQLLLQRRADCKDSWPGLWDISSAGHISAGDSSLVTARRELQEELGIVLPKDAFEMIFIFLQECVINDGKYINNEFNDVYLVTTLDPIPLEAFTLQETEVSAVKYISYEEYRSLLAKEDPDYVPYDVNGQYGRLFDIIEQRYKENTVARSLALQKQLHRYASVSLNAELTGVTDADREALVLIVKAATIMDEIFNLQVWYSNPVLRDWLKEHADASELDKLKWMYYVINKSPWSCLDEDEAFLTTADSAIKLLPEATQQVTGWKGLEYRAAFPMLKPPGANFYPPDMDKKEFELWKDSLTKDKQDATGFFNVIKRHSEFGLESFLSNDTADVTNRFVDSTYDLCIVPFSQEYNPFLKKAAELLCKAGDLTSSSSLKRLLHSKANAFLSNDYYDSDIAWMELDSKLDVTIGPYETYEDALYGYKATFEAFIGVRDDKATAQLKLFGDNLRILEQNLPMDSMYKSEDVIAAPIRVIQLLYNAGDVKGPQTVAFNLPNDERIVNDRGTSMVMLKNVSEAKFKHILQPISDVCITKEQQELVDFESFFTHTICHECCHGIGPHTITLPNGQKSTVRLELQELHSALEEAKADIVGLWALRFLICQDLLSKSLLKSMYISFLAGCFRSVRFGLQEAHGKGQALQFNWLYDKGAFILHPDETFSVDFSRVEGAVESLSREILTIQAKGDKEAANLLLQKYGKMTQPLKIALQKLEKIQVPVDIAPIFPIANKILE</sequence>
<dbReference type="InterPro" id="IPR039461">
    <property type="entry name" value="Peptidase_M49"/>
</dbReference>
<keyword evidence="1" id="KW-0479">Metal-binding</keyword>
<dbReference type="GO" id="GO:0008239">
    <property type="term" value="F:dipeptidyl-peptidase activity"/>
    <property type="evidence" value="ECO:0007669"/>
    <property type="project" value="TreeGrafter"/>
</dbReference>
<proteinExistence type="predicted"/>
<evidence type="ECO:0000259" key="3">
    <source>
        <dbReference type="PROSITE" id="PS51462"/>
    </source>
</evidence>
<dbReference type="GO" id="GO:0005737">
    <property type="term" value="C:cytoplasm"/>
    <property type="evidence" value="ECO:0007669"/>
    <property type="project" value="TreeGrafter"/>
</dbReference>
<dbReference type="InterPro" id="IPR015797">
    <property type="entry name" value="NUDIX_hydrolase-like_dom_sf"/>
</dbReference>
<feature type="domain" description="Nudix hydrolase" evidence="3">
    <location>
        <begin position="30"/>
        <end position="172"/>
    </location>
</feature>
<dbReference type="EMBL" id="JAXUIC010000005">
    <property type="protein sequence ID" value="KAK4590058.1"/>
    <property type="molecule type" value="Genomic_DNA"/>
</dbReference>
<dbReference type="Gene3D" id="3.30.540.30">
    <property type="match status" value="1"/>
</dbReference>
<dbReference type="PROSITE" id="PS51462">
    <property type="entry name" value="NUDIX"/>
    <property type="match status" value="1"/>
</dbReference>
<keyword evidence="2" id="KW-0378">Hydrolase</keyword>
<dbReference type="InterPro" id="IPR000086">
    <property type="entry name" value="NUDIX_hydrolase_dom"/>
</dbReference>
<dbReference type="GO" id="GO:0046872">
    <property type="term" value="F:metal ion binding"/>
    <property type="evidence" value="ECO:0007669"/>
    <property type="project" value="UniProtKB-KW"/>
</dbReference>
<dbReference type="AlphaFoldDB" id="A0AAN7FBP3"/>
<dbReference type="Gene3D" id="3.90.79.10">
    <property type="entry name" value="Nucleoside Triphosphate Pyrophosphohydrolase"/>
    <property type="match status" value="1"/>
</dbReference>
<reference evidence="4 5" key="1">
    <citation type="journal article" date="2023" name="G3 (Bethesda)">
        <title>A haplotype-resolved chromosome-scale genome for Quercus rubra L. provides insights into the genetics of adaptive traits for red oak species.</title>
        <authorList>
            <person name="Kapoor B."/>
            <person name="Jenkins J."/>
            <person name="Schmutz J."/>
            <person name="Zhebentyayeva T."/>
            <person name="Kuelheim C."/>
            <person name="Coggeshall M."/>
            <person name="Heim C."/>
            <person name="Lasky J.R."/>
            <person name="Leites L."/>
            <person name="Islam-Faridi N."/>
            <person name="Romero-Severson J."/>
            <person name="DeLeo V.L."/>
            <person name="Lucas S.M."/>
            <person name="Lazic D."/>
            <person name="Gailing O."/>
            <person name="Carlson J."/>
            <person name="Staton M."/>
        </authorList>
    </citation>
    <scope>NUCLEOTIDE SEQUENCE [LARGE SCALE GENOMIC DNA]</scope>
    <source>
        <strain evidence="4">Pseudo-F2</strain>
    </source>
</reference>